<dbReference type="InterPro" id="IPR028098">
    <property type="entry name" value="Glyco_trans_4-like_N"/>
</dbReference>
<dbReference type="Gene3D" id="3.40.50.2000">
    <property type="entry name" value="Glycogen Phosphorylase B"/>
    <property type="match status" value="2"/>
</dbReference>
<feature type="domain" description="Glycosyltransferase subfamily 4-like N-terminal" evidence="2">
    <location>
        <begin position="20"/>
        <end position="173"/>
    </location>
</feature>
<dbReference type="CDD" id="cd03819">
    <property type="entry name" value="GT4_WavL-like"/>
    <property type="match status" value="1"/>
</dbReference>
<sequence length="390" mass="41373">MQTKSNAPVILQVIPDLETGGAERTTVDVAAAIIAAGWTAIVVSQGGRLVQELETLGAVHITLPVKSKNPLTLWSNAGRLQEVIRKYKVSLVHARSRAPAWSALWAARREKLPFVTTYHGIYNQSNALKGFYNSVMARGDRVIANSHYTAGLIIDRHPFARDRTVVIHRGSDLKSLAPASISAERKAALANAWGLDSARPMLLNLARLTAWKGQGVIVEAMAKLKQAGDTRTVAVLAGDAQGRESYLAGLKGQIATLGLEDQVLLPGHCADVPAALALADVSVVASIEPEAFGRAAVEAQAAEVPVIVSDLGAVPETVLAPPEVSEENRTGWRVAPGDADALAKALRHALDLPPDQRSALTARALDHVSKSFSVEAMCAATLDVYRALLG</sequence>
<dbReference type="InterPro" id="IPR050194">
    <property type="entry name" value="Glycosyltransferase_grp1"/>
</dbReference>
<gene>
    <name evidence="3" type="ORF">IG616_11240</name>
</gene>
<accession>A0ABR9CMR4</accession>
<proteinExistence type="predicted"/>
<keyword evidence="4" id="KW-1185">Reference proteome</keyword>
<evidence type="ECO:0000259" key="1">
    <source>
        <dbReference type="Pfam" id="PF00534"/>
    </source>
</evidence>
<reference evidence="4" key="1">
    <citation type="submission" date="2020-09" db="EMBL/GenBank/DDBJ databases">
        <title>The genome sequence of strain Labrenzia suaedae 4C16A.</title>
        <authorList>
            <person name="Liu Y."/>
        </authorList>
    </citation>
    <scope>NUCLEOTIDE SEQUENCE [LARGE SCALE GENOMIC DNA]</scope>
    <source>
        <strain evidence="4">4C16A</strain>
    </source>
</reference>
<dbReference type="Proteomes" id="UP000632063">
    <property type="component" value="Unassembled WGS sequence"/>
</dbReference>
<dbReference type="EMBL" id="JACYXI010000006">
    <property type="protein sequence ID" value="MBD8892127.1"/>
    <property type="molecule type" value="Genomic_DNA"/>
</dbReference>
<evidence type="ECO:0000313" key="3">
    <source>
        <dbReference type="EMBL" id="MBD8892127.1"/>
    </source>
</evidence>
<comment type="caution">
    <text evidence="3">The sequence shown here is derived from an EMBL/GenBank/DDBJ whole genome shotgun (WGS) entry which is preliminary data.</text>
</comment>
<dbReference type="PANTHER" id="PTHR45947">
    <property type="entry name" value="SULFOQUINOVOSYL TRANSFERASE SQD2"/>
    <property type="match status" value="1"/>
</dbReference>
<organism evidence="3 4">
    <name type="scientific">Roseibium litorale</name>
    <dbReference type="NCBI Taxonomy" id="2803841"/>
    <lineage>
        <taxon>Bacteria</taxon>
        <taxon>Pseudomonadati</taxon>
        <taxon>Pseudomonadota</taxon>
        <taxon>Alphaproteobacteria</taxon>
        <taxon>Hyphomicrobiales</taxon>
        <taxon>Stappiaceae</taxon>
        <taxon>Roseibium</taxon>
    </lineage>
</organism>
<name>A0ABR9CMR4_9HYPH</name>
<dbReference type="Pfam" id="PF13439">
    <property type="entry name" value="Glyco_transf_4"/>
    <property type="match status" value="1"/>
</dbReference>
<dbReference type="Pfam" id="PF00534">
    <property type="entry name" value="Glycos_transf_1"/>
    <property type="match status" value="1"/>
</dbReference>
<dbReference type="InterPro" id="IPR001296">
    <property type="entry name" value="Glyco_trans_1"/>
</dbReference>
<dbReference type="PANTHER" id="PTHR45947:SF3">
    <property type="entry name" value="SULFOQUINOVOSYL TRANSFERASE SQD2"/>
    <property type="match status" value="1"/>
</dbReference>
<reference evidence="3 4" key="2">
    <citation type="journal article" date="2021" name="Int. J. Syst. Evol. Microbiol.">
        <title>Roseibium litorale sp. nov., isolated from a tidal flat sediment and proposal for the reclassification of Labrenzia polysiphoniae as Roseibium polysiphoniae comb. nov.</title>
        <authorList>
            <person name="Liu Y."/>
            <person name="Pei T."/>
            <person name="Du J."/>
            <person name="Chao M."/>
            <person name="Deng M.R."/>
            <person name="Zhu H."/>
        </authorList>
    </citation>
    <scope>NUCLEOTIDE SEQUENCE [LARGE SCALE GENOMIC DNA]</scope>
    <source>
        <strain evidence="3 4">4C16A</strain>
    </source>
</reference>
<feature type="domain" description="Glycosyl transferase family 1" evidence="1">
    <location>
        <begin position="191"/>
        <end position="360"/>
    </location>
</feature>
<protein>
    <submittedName>
        <fullName evidence="3">Glycosyltransferase family 4 protein</fullName>
    </submittedName>
</protein>
<dbReference type="RefSeq" id="WP_192148248.1">
    <property type="nucleotide sequence ID" value="NZ_JACYXI010000006.1"/>
</dbReference>
<evidence type="ECO:0000313" key="4">
    <source>
        <dbReference type="Proteomes" id="UP000632063"/>
    </source>
</evidence>
<evidence type="ECO:0000259" key="2">
    <source>
        <dbReference type="Pfam" id="PF13439"/>
    </source>
</evidence>
<dbReference type="SUPFAM" id="SSF53756">
    <property type="entry name" value="UDP-Glycosyltransferase/glycogen phosphorylase"/>
    <property type="match status" value="1"/>
</dbReference>